<dbReference type="EMBL" id="KV427668">
    <property type="protein sequence ID" value="KZT01192.1"/>
    <property type="molecule type" value="Genomic_DNA"/>
</dbReference>
<dbReference type="RefSeq" id="XP_040758932.1">
    <property type="nucleotide sequence ID" value="XM_040913350.1"/>
</dbReference>
<organism evidence="1 2">
    <name type="scientific">Laetiporus sulphureus 93-53</name>
    <dbReference type="NCBI Taxonomy" id="1314785"/>
    <lineage>
        <taxon>Eukaryota</taxon>
        <taxon>Fungi</taxon>
        <taxon>Dikarya</taxon>
        <taxon>Basidiomycota</taxon>
        <taxon>Agaricomycotina</taxon>
        <taxon>Agaricomycetes</taxon>
        <taxon>Polyporales</taxon>
        <taxon>Laetiporus</taxon>
    </lineage>
</organism>
<evidence type="ECO:0000313" key="1">
    <source>
        <dbReference type="EMBL" id="KZT01192.1"/>
    </source>
</evidence>
<dbReference type="GeneID" id="63830378"/>
<dbReference type="Proteomes" id="UP000076871">
    <property type="component" value="Unassembled WGS sequence"/>
</dbReference>
<proteinExistence type="predicted"/>
<keyword evidence="2" id="KW-1185">Reference proteome</keyword>
<accession>A0A165BJT2</accession>
<dbReference type="AlphaFoldDB" id="A0A165BJT2"/>
<reference evidence="1 2" key="1">
    <citation type="journal article" date="2016" name="Mol. Biol. Evol.">
        <title>Comparative Genomics of Early-Diverging Mushroom-Forming Fungi Provides Insights into the Origins of Lignocellulose Decay Capabilities.</title>
        <authorList>
            <person name="Nagy L.G."/>
            <person name="Riley R."/>
            <person name="Tritt A."/>
            <person name="Adam C."/>
            <person name="Daum C."/>
            <person name="Floudas D."/>
            <person name="Sun H."/>
            <person name="Yadav J.S."/>
            <person name="Pangilinan J."/>
            <person name="Larsson K.H."/>
            <person name="Matsuura K."/>
            <person name="Barry K."/>
            <person name="Labutti K."/>
            <person name="Kuo R."/>
            <person name="Ohm R.A."/>
            <person name="Bhattacharya S.S."/>
            <person name="Shirouzu T."/>
            <person name="Yoshinaga Y."/>
            <person name="Martin F.M."/>
            <person name="Grigoriev I.V."/>
            <person name="Hibbett D.S."/>
        </authorList>
    </citation>
    <scope>NUCLEOTIDE SEQUENCE [LARGE SCALE GENOMIC DNA]</scope>
    <source>
        <strain evidence="1 2">93-53</strain>
    </source>
</reference>
<gene>
    <name evidence="1" type="ORF">LAESUDRAFT_763897</name>
</gene>
<protein>
    <submittedName>
        <fullName evidence="1">Uncharacterized protein</fullName>
    </submittedName>
</protein>
<evidence type="ECO:0000313" key="2">
    <source>
        <dbReference type="Proteomes" id="UP000076871"/>
    </source>
</evidence>
<dbReference type="InParanoid" id="A0A165BJT2"/>
<sequence>MYFLAAVHVLLAINVFLFDVLCFFIPWPPVAACTFGRHLRVCMVASLNWLLLSSG</sequence>
<name>A0A165BJT2_9APHY</name>